<protein>
    <submittedName>
        <fullName evidence="1">Uncharacterized protein</fullName>
    </submittedName>
</protein>
<dbReference type="Proteomes" id="UP000004535">
    <property type="component" value="Unassembled WGS sequence"/>
</dbReference>
<dbReference type="AlphaFoldDB" id="B9BZ08"/>
<dbReference type="EMBL" id="ACFC01000019">
    <property type="protein sequence ID" value="EEE04034.1"/>
    <property type="molecule type" value="Genomic_DNA"/>
</dbReference>
<evidence type="ECO:0000313" key="1">
    <source>
        <dbReference type="EMBL" id="EEE04034.1"/>
    </source>
</evidence>
<organism evidence="1 2">
    <name type="scientific">Burkholderia multivorans CGD2</name>
    <dbReference type="NCBI Taxonomy" id="513052"/>
    <lineage>
        <taxon>Bacteria</taxon>
        <taxon>Pseudomonadati</taxon>
        <taxon>Pseudomonadota</taxon>
        <taxon>Betaproteobacteria</taxon>
        <taxon>Burkholderiales</taxon>
        <taxon>Burkholderiaceae</taxon>
        <taxon>Burkholderia</taxon>
        <taxon>Burkholderia cepacia complex</taxon>
    </lineage>
</organism>
<reference evidence="1 2" key="1">
    <citation type="journal article" date="2012" name="J. Bacteriol.">
        <title>Draft Genome Sequence Determination for Cystic Fibrosis and Chronic Granulomatous Disease Burkholderia multivorans Isolates.</title>
        <authorList>
            <person name="Varga J.J."/>
            <person name="Losada L."/>
            <person name="Zelazny A.M."/>
            <person name="Brinkac L."/>
            <person name="Harkins D."/>
            <person name="Radune D."/>
            <person name="Hostetler J."/>
            <person name="Sampaio E.P."/>
            <person name="Ronning C.M."/>
            <person name="Nierman W.C."/>
            <person name="Greenberg D.E."/>
            <person name="Holland S.M."/>
            <person name="Goldberg J.B."/>
        </authorList>
    </citation>
    <scope>NUCLEOTIDE SEQUENCE [LARGE SCALE GENOMIC DNA]</scope>
    <source>
        <strain evidence="1 2">CGD2</strain>
    </source>
</reference>
<comment type="caution">
    <text evidence="1">The sequence shown here is derived from an EMBL/GenBank/DDBJ whole genome shotgun (WGS) entry which is preliminary data.</text>
</comment>
<name>B9BZ08_9BURK</name>
<sequence>MRRERRSLKRGRRPAVPFLFATGRIFGAATRDTHARWF</sequence>
<accession>B9BZ08</accession>
<proteinExistence type="predicted"/>
<gene>
    <name evidence="1" type="ORF">BURMUCGD2_1462</name>
</gene>
<evidence type="ECO:0000313" key="2">
    <source>
        <dbReference type="Proteomes" id="UP000004535"/>
    </source>
</evidence>